<keyword evidence="2" id="KW-1185">Reference proteome</keyword>
<gene>
    <name evidence="1" type="ORF">AWC04_00400</name>
</gene>
<organism evidence="1 2">
    <name type="scientific">Mycolicibacterium fallax</name>
    <name type="common">Mycobacterium fallax</name>
    <dbReference type="NCBI Taxonomy" id="1793"/>
    <lineage>
        <taxon>Bacteria</taxon>
        <taxon>Bacillati</taxon>
        <taxon>Actinomycetota</taxon>
        <taxon>Actinomycetes</taxon>
        <taxon>Mycobacteriales</taxon>
        <taxon>Mycobacteriaceae</taxon>
        <taxon>Mycolicibacterium</taxon>
    </lineage>
</organism>
<dbReference type="EMBL" id="LQOJ01000078">
    <property type="protein sequence ID" value="ORU96087.1"/>
    <property type="molecule type" value="Genomic_DNA"/>
</dbReference>
<dbReference type="AlphaFoldDB" id="A0A1X1QXF7"/>
<evidence type="ECO:0000313" key="1">
    <source>
        <dbReference type="EMBL" id="ORU96087.1"/>
    </source>
</evidence>
<comment type="caution">
    <text evidence="1">The sequence shown here is derived from an EMBL/GenBank/DDBJ whole genome shotgun (WGS) entry which is preliminary data.</text>
</comment>
<protein>
    <submittedName>
        <fullName evidence="1">Uncharacterized protein</fullName>
    </submittedName>
</protein>
<evidence type="ECO:0000313" key="2">
    <source>
        <dbReference type="Proteomes" id="UP000193484"/>
    </source>
</evidence>
<accession>A0A1X1QXF7</accession>
<sequence length="121" mass="13003">MGFVDLTLQGSVLTANMIPPEVSINGYRIPASYGLQRVPMPAGPVHIEASAQWMRRYGQASLSFMLAPGQCVPVFYAPPMHQFTTGSMGHEPQQRKGLGAMLAVTIPVVLILLLAVLLTAI</sequence>
<name>A0A1X1QXF7_MYCFA</name>
<reference evidence="1 2" key="1">
    <citation type="submission" date="2016-01" db="EMBL/GenBank/DDBJ databases">
        <title>The new phylogeny of the genus Mycobacterium.</title>
        <authorList>
            <person name="Tarcisio F."/>
            <person name="Conor M."/>
            <person name="Antonella G."/>
            <person name="Elisabetta G."/>
            <person name="Giulia F.S."/>
            <person name="Sara T."/>
            <person name="Anna F."/>
            <person name="Clotilde B."/>
            <person name="Roberto B."/>
            <person name="Veronica D.S."/>
            <person name="Fabio R."/>
            <person name="Monica P."/>
            <person name="Olivier J."/>
            <person name="Enrico T."/>
            <person name="Nicola S."/>
        </authorList>
    </citation>
    <scope>NUCLEOTIDE SEQUENCE [LARGE SCALE GENOMIC DNA]</scope>
    <source>
        <strain evidence="1 2">DSM 44179</strain>
    </source>
</reference>
<proteinExistence type="predicted"/>
<dbReference type="OrthoDB" id="4774205at2"/>
<dbReference type="Proteomes" id="UP000193484">
    <property type="component" value="Unassembled WGS sequence"/>
</dbReference>
<dbReference type="RefSeq" id="WP_085100902.1">
    <property type="nucleotide sequence ID" value="NZ_AP022603.1"/>
</dbReference>